<evidence type="ECO:0000313" key="11">
    <source>
        <dbReference type="RefSeq" id="XP_026300399.1"/>
    </source>
</evidence>
<dbReference type="KEGG" id="ame:107965814"/>
<proteinExistence type="inferred from homology"/>
<evidence type="ECO:0000256" key="6">
    <source>
        <dbReference type="RuleBase" id="RU004466"/>
    </source>
</evidence>
<dbReference type="Pfam" id="PF00348">
    <property type="entry name" value="polyprenyl_synt"/>
    <property type="match status" value="1"/>
</dbReference>
<keyword evidence="3" id="KW-0479">Metal-binding</keyword>
<gene>
    <name evidence="9 10 11" type="primary">LOC107965814</name>
</gene>
<evidence type="ECO:0000256" key="4">
    <source>
        <dbReference type="ARBA" id="ARBA00022842"/>
    </source>
</evidence>
<dbReference type="RefSeq" id="XP_026300397.1">
    <property type="nucleotide sequence ID" value="XM_026444612.1"/>
</dbReference>
<dbReference type="GO" id="GO:0005737">
    <property type="term" value="C:cytoplasm"/>
    <property type="evidence" value="ECO:0007669"/>
    <property type="project" value="TreeGrafter"/>
</dbReference>
<organism evidence="7">
    <name type="scientific">Apis mellifera</name>
    <name type="common">Honeybee</name>
    <dbReference type="NCBI Taxonomy" id="7460"/>
    <lineage>
        <taxon>Eukaryota</taxon>
        <taxon>Metazoa</taxon>
        <taxon>Ecdysozoa</taxon>
        <taxon>Arthropoda</taxon>
        <taxon>Hexapoda</taxon>
        <taxon>Insecta</taxon>
        <taxon>Pterygota</taxon>
        <taxon>Neoptera</taxon>
        <taxon>Endopterygota</taxon>
        <taxon>Hymenoptera</taxon>
        <taxon>Apocrita</taxon>
        <taxon>Aculeata</taxon>
        <taxon>Apoidea</taxon>
        <taxon>Anthophila</taxon>
        <taxon>Apidae</taxon>
        <taxon>Apis</taxon>
    </lineage>
</organism>
<evidence type="ECO:0000256" key="5">
    <source>
        <dbReference type="ARBA" id="ARBA00033740"/>
    </source>
</evidence>
<dbReference type="RefSeq" id="XP_026300398.1">
    <property type="nucleotide sequence ID" value="XM_026444613.1"/>
</dbReference>
<dbReference type="SFLD" id="SFLDS00005">
    <property type="entry name" value="Isoprenoid_Synthase_Type_I"/>
    <property type="match status" value="1"/>
</dbReference>
<dbReference type="OrthoDB" id="10257492at2759"/>
<evidence type="ECO:0000313" key="7">
    <source>
        <dbReference type="EnsemblMetazoa" id="XP_026300397"/>
    </source>
</evidence>
<dbReference type="PANTHER" id="PTHR11525">
    <property type="entry name" value="FARNESYL-PYROPHOSPHATE SYNTHETASE"/>
    <property type="match status" value="1"/>
</dbReference>
<evidence type="ECO:0000256" key="2">
    <source>
        <dbReference type="ARBA" id="ARBA00022679"/>
    </source>
</evidence>
<comment type="cofactor">
    <cofactor evidence="1">
        <name>Mg(2+)</name>
        <dbReference type="ChEBI" id="CHEBI:18420"/>
    </cofactor>
</comment>
<dbReference type="Gene3D" id="1.10.600.10">
    <property type="entry name" value="Farnesyl Diphosphate Synthase"/>
    <property type="match status" value="1"/>
</dbReference>
<keyword evidence="2 6" id="KW-0808">Transferase</keyword>
<dbReference type="PANTHER" id="PTHR11525:SF0">
    <property type="entry name" value="FARNESYL PYROPHOSPHATE SYNTHASE"/>
    <property type="match status" value="1"/>
</dbReference>
<dbReference type="InterPro" id="IPR008949">
    <property type="entry name" value="Isoprenoid_synthase_dom_sf"/>
</dbReference>
<dbReference type="RefSeq" id="XP_026300399.1">
    <property type="nucleotide sequence ID" value="XM_026444614.1"/>
</dbReference>
<dbReference type="SUPFAM" id="SSF48576">
    <property type="entry name" value="Terpenoid synthases"/>
    <property type="match status" value="1"/>
</dbReference>
<dbReference type="GO" id="GO:0004161">
    <property type="term" value="F:dimethylallyltranstransferase activity"/>
    <property type="evidence" value="ECO:0007669"/>
    <property type="project" value="TreeGrafter"/>
</dbReference>
<dbReference type="GeneID" id="107965814"/>
<dbReference type="EnsemblMetazoa" id="XM_026444612">
    <property type="protein sequence ID" value="XP_026300397"/>
    <property type="gene ID" value="LOC107965814"/>
</dbReference>
<evidence type="ECO:0000313" key="10">
    <source>
        <dbReference type="RefSeq" id="XP_026300398.1"/>
    </source>
</evidence>
<dbReference type="GO" id="GO:0042811">
    <property type="term" value="P:pheromone biosynthetic process"/>
    <property type="evidence" value="ECO:0007669"/>
    <property type="project" value="UniProtKB-ARBA"/>
</dbReference>
<reference evidence="7" key="1">
    <citation type="submission" date="2021-01" db="UniProtKB">
        <authorList>
            <consortium name="EnsemblMetazoa"/>
        </authorList>
    </citation>
    <scope>IDENTIFICATION</scope>
    <source>
        <strain evidence="7">DH4</strain>
    </source>
</reference>
<accession>A0A8B8H8Q8</accession>
<evidence type="ECO:0000256" key="3">
    <source>
        <dbReference type="ARBA" id="ARBA00022723"/>
    </source>
</evidence>
<name>A0A7M7SRE4_APIME</name>
<dbReference type="GO" id="GO:0046872">
    <property type="term" value="F:metal ion binding"/>
    <property type="evidence" value="ECO:0007669"/>
    <property type="project" value="UniProtKB-KW"/>
</dbReference>
<dbReference type="Proteomes" id="UP000005203">
    <property type="component" value="Linkage group LG13"/>
</dbReference>
<accession>A0A7M7SRE4</accession>
<reference evidence="9 10" key="2">
    <citation type="submission" date="2025-04" db="UniProtKB">
        <authorList>
            <consortium name="RefSeq"/>
        </authorList>
    </citation>
    <scope>IDENTIFICATION</scope>
    <source>
        <strain evidence="9 10">DH4</strain>
        <tissue evidence="9 10">Whole body</tissue>
    </source>
</reference>
<dbReference type="GO" id="GO:0004337">
    <property type="term" value="F:(2E,6E)-farnesyl diphosphate synthase activity"/>
    <property type="evidence" value="ECO:0007669"/>
    <property type="project" value="TreeGrafter"/>
</dbReference>
<comment type="pathway">
    <text evidence="5">Pheromone biosynthesis.</text>
</comment>
<dbReference type="CDD" id="cd00685">
    <property type="entry name" value="Trans_IPPS_HT"/>
    <property type="match status" value="1"/>
</dbReference>
<protein>
    <submittedName>
        <fullName evidence="9 10">Farnesyl pyrophosphate synthase-like isoform X1</fullName>
    </submittedName>
</protein>
<evidence type="ECO:0000313" key="8">
    <source>
        <dbReference type="Proteomes" id="UP000005203"/>
    </source>
</evidence>
<dbReference type="InterPro" id="IPR000092">
    <property type="entry name" value="Polyprenyl_synt"/>
</dbReference>
<sequence>MFYFSSSYINLLLCKRNILKIINFTNIRKNSLWWKYQESKIEYNHKNKISCYKINTPLKYHTSNNVQEYVNSFKDEKNELMAIWPDIVRELSEEEYNEELPDVKKWIKKVLEYTVPKGGKRRSVPTVIAYKLLASQDQLTEENIRLARILAWSIEIMQTCHIIIDDILDNANMRRNQPTWHVKVGLGAINDSLILETCTYKLIKKYFKSKNCYTDIVDIFLKYNTKAAHGECLDILISTDWAKNENFNLFSMDRYNHLIKYKTSYFSFILPFSLAMRFAGIIDPEMHREAEKILIKIGHLFQVQNDFLDYYSKEEIGEKSGTDIQEGKCTWPIMIALERATAEQKRILKECYGVADEEKVKRVKEIYDKIGISNIYFDYEEETHNLLNTYIQQLSSKLPPEYFLYLLATSCSKVGRKH</sequence>
<keyword evidence="8" id="KW-1185">Reference proteome</keyword>
<dbReference type="EnsemblMetazoa" id="XM_026444614">
    <property type="protein sequence ID" value="XP_026300399"/>
    <property type="gene ID" value="LOC107965814"/>
</dbReference>
<accession>A0A7M7SRI0</accession>
<accession>A0A8B8H9T6</accession>
<dbReference type="InterPro" id="IPR039702">
    <property type="entry name" value="FPS1-like"/>
</dbReference>
<evidence type="ECO:0000313" key="9">
    <source>
        <dbReference type="RefSeq" id="XP_026300397.1"/>
    </source>
</evidence>
<evidence type="ECO:0000256" key="1">
    <source>
        <dbReference type="ARBA" id="ARBA00001946"/>
    </source>
</evidence>
<dbReference type="EnsemblMetazoa" id="XM_026444613">
    <property type="protein sequence ID" value="XP_026300398"/>
    <property type="gene ID" value="LOC107965814"/>
</dbReference>
<dbReference type="GO" id="GO:0045337">
    <property type="term" value="P:farnesyl diphosphate biosynthetic process"/>
    <property type="evidence" value="ECO:0007669"/>
    <property type="project" value="TreeGrafter"/>
</dbReference>
<comment type="similarity">
    <text evidence="6">Belongs to the FPP/GGPP synthase family.</text>
</comment>
<dbReference type="AlphaFoldDB" id="A0A7M7SRE4"/>
<keyword evidence="4" id="KW-0460">Magnesium</keyword>